<comment type="caution">
    <text evidence="3">The sequence shown here is derived from an EMBL/GenBank/DDBJ whole genome shotgun (WGS) entry which is preliminary data.</text>
</comment>
<protein>
    <submittedName>
        <fullName evidence="3">SVEP1 protein</fullName>
    </submittedName>
</protein>
<reference evidence="3" key="1">
    <citation type="submission" date="2021-02" db="EMBL/GenBank/DDBJ databases">
        <authorList>
            <person name="Dougan E. K."/>
            <person name="Rhodes N."/>
            <person name="Thang M."/>
            <person name="Chan C."/>
        </authorList>
    </citation>
    <scope>NUCLEOTIDE SEQUENCE</scope>
</reference>
<dbReference type="EMBL" id="CAJNDS010000546">
    <property type="protein sequence ID" value="CAE7217172.1"/>
    <property type="molecule type" value="Genomic_DNA"/>
</dbReference>
<organism evidence="3 4">
    <name type="scientific">Symbiodinium natans</name>
    <dbReference type="NCBI Taxonomy" id="878477"/>
    <lineage>
        <taxon>Eukaryota</taxon>
        <taxon>Sar</taxon>
        <taxon>Alveolata</taxon>
        <taxon>Dinophyceae</taxon>
        <taxon>Suessiales</taxon>
        <taxon>Symbiodiniaceae</taxon>
        <taxon>Symbiodinium</taxon>
    </lineage>
</organism>
<accession>A0A812JWG1</accession>
<proteinExistence type="predicted"/>
<keyword evidence="2" id="KW-0812">Transmembrane</keyword>
<keyword evidence="2" id="KW-1133">Transmembrane helix</keyword>
<feature type="transmembrane region" description="Helical" evidence="2">
    <location>
        <begin position="147"/>
        <end position="168"/>
    </location>
</feature>
<keyword evidence="4" id="KW-1185">Reference proteome</keyword>
<evidence type="ECO:0000313" key="3">
    <source>
        <dbReference type="EMBL" id="CAE7217172.1"/>
    </source>
</evidence>
<evidence type="ECO:0000313" key="4">
    <source>
        <dbReference type="Proteomes" id="UP000604046"/>
    </source>
</evidence>
<evidence type="ECO:0000256" key="2">
    <source>
        <dbReference type="SAM" id="Phobius"/>
    </source>
</evidence>
<sequence>MGSVERLDCSATCGTAYKSRRRAVAVLQWHGQGSCTLQSWCWARATAANGSPLTNAAPTDGGKPPFLVAWSCNRRPPWLSHFRARKNRSPAARRLLRQRGGRPCYTGSRQGLEAQYWWWDVLVKRIDVGLMMVFTYTAIVPDPEAKLLLFPVLSGIQVIATAWLKPFINTQAEVLDLLDVSLGTVRFIIFSSIAALLILSPREAATLTMAVLLLFLLLGAFAYLLVHIIAQFLRHSAAERHTTAKGTGLTSKFSWARRLAVEFLLPAFQQSPDENIEISWSFDGRQIMAPVPLAPPEQAACEEELRIKRWRVILQARGWQSLRSVRASVLRFHPANQDAILLKASEEFMAFLLHDLGQRELPGEGLKVLCALATANREMPRSLAKSQVGRAWLEAVLALMSGPEWQTCSPEDLERGIARLAQMPQNEAALLITLIAQICTDQTRSRTVAELECEGRRLPEKRKVASDFHLTLLSEWDEHTKTSPAKEDHVSVECQNAVSGDLQEEATGLQEGMSAFESGSPGDPSRLASSAEEAMLAVRSSDDLHSAAAHFPTGEQEDGHAESSSSHLPGSGAIPNRALRISSIRSI</sequence>
<feature type="region of interest" description="Disordered" evidence="1">
    <location>
        <begin position="553"/>
        <end position="574"/>
    </location>
</feature>
<name>A0A812JWG1_9DINO</name>
<dbReference type="Proteomes" id="UP000604046">
    <property type="component" value="Unassembled WGS sequence"/>
</dbReference>
<feature type="transmembrane region" description="Helical" evidence="2">
    <location>
        <begin position="180"/>
        <end position="199"/>
    </location>
</feature>
<keyword evidence="2" id="KW-0472">Membrane</keyword>
<evidence type="ECO:0000256" key="1">
    <source>
        <dbReference type="SAM" id="MobiDB-lite"/>
    </source>
</evidence>
<feature type="transmembrane region" description="Helical" evidence="2">
    <location>
        <begin position="211"/>
        <end position="233"/>
    </location>
</feature>
<dbReference type="AlphaFoldDB" id="A0A812JWG1"/>
<gene>
    <name evidence="3" type="primary">SVEP1</name>
    <name evidence="3" type="ORF">SNAT2548_LOCUS7707</name>
</gene>